<gene>
    <name evidence="1" type="ORF">GCM10009851_10180</name>
</gene>
<evidence type="ECO:0000313" key="2">
    <source>
        <dbReference type="Proteomes" id="UP001500929"/>
    </source>
</evidence>
<name>A0ABN3DDA8_9MICO</name>
<dbReference type="Proteomes" id="UP001500929">
    <property type="component" value="Unassembled WGS sequence"/>
</dbReference>
<protein>
    <submittedName>
        <fullName evidence="1">Uncharacterized protein</fullName>
    </submittedName>
</protein>
<evidence type="ECO:0000313" key="1">
    <source>
        <dbReference type="EMBL" id="GAA2227853.1"/>
    </source>
</evidence>
<organism evidence="1 2">
    <name type="scientific">Herbiconiux moechotypicola</name>
    <dbReference type="NCBI Taxonomy" id="637393"/>
    <lineage>
        <taxon>Bacteria</taxon>
        <taxon>Bacillati</taxon>
        <taxon>Actinomycetota</taxon>
        <taxon>Actinomycetes</taxon>
        <taxon>Micrococcales</taxon>
        <taxon>Microbacteriaceae</taxon>
        <taxon>Herbiconiux</taxon>
    </lineage>
</organism>
<keyword evidence="2" id="KW-1185">Reference proteome</keyword>
<sequence length="77" mass="8615">MRHAVGGEGAHDRFADALGEESGELGRFVIDECHGAIPPRDCFDQGTQSLPLCFEFHAQERLSARRTHETASYKDKR</sequence>
<reference evidence="1 2" key="1">
    <citation type="journal article" date="2019" name="Int. J. Syst. Evol. Microbiol.">
        <title>The Global Catalogue of Microorganisms (GCM) 10K type strain sequencing project: providing services to taxonomists for standard genome sequencing and annotation.</title>
        <authorList>
            <consortium name="The Broad Institute Genomics Platform"/>
            <consortium name="The Broad Institute Genome Sequencing Center for Infectious Disease"/>
            <person name="Wu L."/>
            <person name="Ma J."/>
        </authorList>
    </citation>
    <scope>NUCLEOTIDE SEQUENCE [LARGE SCALE GENOMIC DNA]</scope>
    <source>
        <strain evidence="1 2">JCM 16117</strain>
    </source>
</reference>
<dbReference type="EMBL" id="BAAAQY010000003">
    <property type="protein sequence ID" value="GAA2227853.1"/>
    <property type="molecule type" value="Genomic_DNA"/>
</dbReference>
<comment type="caution">
    <text evidence="1">The sequence shown here is derived from an EMBL/GenBank/DDBJ whole genome shotgun (WGS) entry which is preliminary data.</text>
</comment>
<proteinExistence type="predicted"/>
<accession>A0ABN3DDA8</accession>